<dbReference type="Proteomes" id="UP001146120">
    <property type="component" value="Unassembled WGS sequence"/>
</dbReference>
<dbReference type="AlphaFoldDB" id="A0AAV2Z596"/>
<evidence type="ECO:0000313" key="3">
    <source>
        <dbReference type="Proteomes" id="UP001146120"/>
    </source>
</evidence>
<sequence>MSPWVEDFVAYKNLGKGIEVIITDGANKKAVGVGDMVIKCPNGKRVTVTNSLHIPNLDSRFVKVNAISLREAVKVNAISNE</sequence>
<protein>
    <recommendedName>
        <fullName evidence="1">Retrovirus-related Pol polyprotein from transposon TNT 1-94-like beta-barrel domain-containing protein</fullName>
    </recommendedName>
</protein>
<dbReference type="InterPro" id="IPR054722">
    <property type="entry name" value="PolX-like_BBD"/>
</dbReference>
<comment type="caution">
    <text evidence="2">The sequence shown here is derived from an EMBL/GenBank/DDBJ whole genome shotgun (WGS) entry which is preliminary data.</text>
</comment>
<accession>A0AAV2Z596</accession>
<dbReference type="EMBL" id="DAKRPA010000036">
    <property type="protein sequence ID" value="DBA02123.1"/>
    <property type="molecule type" value="Genomic_DNA"/>
</dbReference>
<keyword evidence="3" id="KW-1185">Reference proteome</keyword>
<dbReference type="Pfam" id="PF22936">
    <property type="entry name" value="Pol_BBD"/>
    <property type="match status" value="1"/>
</dbReference>
<feature type="domain" description="Retrovirus-related Pol polyprotein from transposon TNT 1-94-like beta-barrel" evidence="1">
    <location>
        <begin position="5"/>
        <end position="67"/>
    </location>
</feature>
<reference evidence="2" key="1">
    <citation type="submission" date="2022-11" db="EMBL/GenBank/DDBJ databases">
        <authorList>
            <person name="Morgan W.R."/>
            <person name="Tartar A."/>
        </authorList>
    </citation>
    <scope>NUCLEOTIDE SEQUENCE</scope>
    <source>
        <strain evidence="2">ARSEF 373</strain>
    </source>
</reference>
<gene>
    <name evidence="2" type="ORF">N0F65_011190</name>
</gene>
<proteinExistence type="predicted"/>
<evidence type="ECO:0000259" key="1">
    <source>
        <dbReference type="Pfam" id="PF22936"/>
    </source>
</evidence>
<name>A0AAV2Z596_9STRA</name>
<evidence type="ECO:0000313" key="2">
    <source>
        <dbReference type="EMBL" id="DBA02123.1"/>
    </source>
</evidence>
<reference evidence="2" key="2">
    <citation type="journal article" date="2023" name="Microbiol Resour">
        <title>Decontamination and Annotation of the Draft Genome Sequence of the Oomycete Lagenidium giganteum ARSEF 373.</title>
        <authorList>
            <person name="Morgan W.R."/>
            <person name="Tartar A."/>
        </authorList>
    </citation>
    <scope>NUCLEOTIDE SEQUENCE</scope>
    <source>
        <strain evidence="2">ARSEF 373</strain>
    </source>
</reference>
<organism evidence="2 3">
    <name type="scientific">Lagenidium giganteum</name>
    <dbReference type="NCBI Taxonomy" id="4803"/>
    <lineage>
        <taxon>Eukaryota</taxon>
        <taxon>Sar</taxon>
        <taxon>Stramenopiles</taxon>
        <taxon>Oomycota</taxon>
        <taxon>Peronosporomycetes</taxon>
        <taxon>Pythiales</taxon>
        <taxon>Pythiaceae</taxon>
    </lineage>
</organism>